<organism evidence="1">
    <name type="scientific">Prunus dulcis</name>
    <name type="common">Almond</name>
    <name type="synonym">Amygdalus dulcis</name>
    <dbReference type="NCBI Taxonomy" id="3755"/>
    <lineage>
        <taxon>Eukaryota</taxon>
        <taxon>Viridiplantae</taxon>
        <taxon>Streptophyta</taxon>
        <taxon>Embryophyta</taxon>
        <taxon>Tracheophyta</taxon>
        <taxon>Spermatophyta</taxon>
        <taxon>Magnoliopsida</taxon>
        <taxon>eudicotyledons</taxon>
        <taxon>Gunneridae</taxon>
        <taxon>Pentapetalae</taxon>
        <taxon>rosids</taxon>
        <taxon>fabids</taxon>
        <taxon>Rosales</taxon>
        <taxon>Rosaceae</taxon>
        <taxon>Amygdaloideae</taxon>
        <taxon>Amygdaleae</taxon>
        <taxon>Prunus</taxon>
    </lineage>
</organism>
<dbReference type="AlphaFoldDB" id="A0A5H2XJV8"/>
<proteinExistence type="predicted"/>
<reference evidence="1" key="1">
    <citation type="journal article" date="2019" name="Science">
        <title>Mutation of a bHLH transcription factor allowed almond domestication.</title>
        <authorList>
            <person name="Sanchez-Perez R."/>
            <person name="Pavan S."/>
            <person name="Mazzeo R."/>
            <person name="Moldovan C."/>
            <person name="Aiese Cigliano R."/>
            <person name="Del Cueto J."/>
            <person name="Ricciardi F."/>
            <person name="Lotti C."/>
            <person name="Ricciardi L."/>
            <person name="Dicenta F."/>
            <person name="Lopez-Marques R.L."/>
            <person name="Lindberg Moller B."/>
        </authorList>
    </citation>
    <scope>NUCLEOTIDE SEQUENCE</scope>
</reference>
<gene>
    <name evidence="1" type="ORF">Prudu_442S000600</name>
</gene>
<name>A0A5H2XJV8_PRUDU</name>
<accession>A0A5H2XJV8</accession>
<sequence>MVDVDSLLFGLFQFCANCNDECYRKTYLLANDANMSALLTIPKSSYMAFLGGVVVVNRGWDALWKMHNSELKAKSSYWFLKMEYVAFKGTGQEKMVSAEDRISVKSILMIPFLAAALANMRGWVCNKLAGCRGDWKCGDGRIVGKDIVLAESTFGQVPSDELTKEASFGGSGSQMSQKITLS</sequence>
<protein>
    <submittedName>
        <fullName evidence="1">Homology to ABI1</fullName>
    </submittedName>
</protein>
<dbReference type="EMBL" id="AP020779">
    <property type="protein sequence ID" value="BBN68468.1"/>
    <property type="molecule type" value="Genomic_DNA"/>
</dbReference>
<evidence type="ECO:0000313" key="1">
    <source>
        <dbReference type="EMBL" id="BBN68468.1"/>
    </source>
</evidence>